<dbReference type="EC" id="3.1.3.48" evidence="2"/>
<dbReference type="InterPro" id="IPR029021">
    <property type="entry name" value="Prot-tyrosine_phosphatase-like"/>
</dbReference>
<dbReference type="CDD" id="cd14557">
    <property type="entry name" value="R-PTPc-C-1"/>
    <property type="match status" value="1"/>
</dbReference>
<dbReference type="PANTHER" id="PTHR19134">
    <property type="entry name" value="RECEPTOR-TYPE TYROSINE-PROTEIN PHOSPHATASE"/>
    <property type="match status" value="1"/>
</dbReference>
<dbReference type="GO" id="GO:0004725">
    <property type="term" value="F:protein tyrosine phosphatase activity"/>
    <property type="evidence" value="ECO:0007669"/>
    <property type="project" value="UniProtKB-EC"/>
</dbReference>
<feature type="domain" description="Tyrosine specific protein phosphatases" evidence="18">
    <location>
        <begin position="204"/>
        <end position="275"/>
    </location>
</feature>
<comment type="caution">
    <text evidence="19">The sequence shown here is derived from an EMBL/GenBank/DDBJ whole genome shotgun (WGS) entry which is preliminary data.</text>
</comment>
<dbReference type="AlphaFoldDB" id="A0A8T2IY44"/>
<dbReference type="PROSITE" id="PS50055">
    <property type="entry name" value="TYR_PHOSPHATASE_PTP"/>
    <property type="match status" value="2"/>
</dbReference>
<evidence type="ECO:0000256" key="2">
    <source>
        <dbReference type="ARBA" id="ARBA00013064"/>
    </source>
</evidence>
<dbReference type="SMART" id="SM00194">
    <property type="entry name" value="PTPc"/>
    <property type="match status" value="2"/>
</dbReference>
<dbReference type="CDD" id="cd14558">
    <property type="entry name" value="R-PTP-C-2"/>
    <property type="match status" value="1"/>
</dbReference>
<comment type="similarity">
    <text evidence="13">Belongs to the protein-tyrosine phosphatase family. Receptor class 1/6 subfamily.</text>
</comment>
<dbReference type="PROSITE" id="PS50056">
    <property type="entry name" value="TYR_PHOSPHATASE_2"/>
    <property type="match status" value="2"/>
</dbReference>
<keyword evidence="11" id="KW-0472">Membrane</keyword>
<sequence>MNIDPIPMEHLLETYKRKNADEGRLFLDEFQSIPRVFSKFSVKEARKPYNQTKNRYIDILPYDGNRVVLSEIPGEQGSDYINASYINGFKEPRKYIAAQGPKEETVYNFWRMVWEQKSTIIVMVTRCEEGNRNKCAQYWPSLEDETETYREIFVKITDEKIFPDYITRKLHIFNEREKSERDVTHIQFTVWPDHGVPDDPNLLLKLRRRVNALSNFFSGPIIVHCSAGVGRTGTYISIDAMLEGLEAEGRVDVYGYVVQLRRQRCLMVQVESQYIFIHKSLVEYNQFGETEIGIAELPHLLINLKNSDPPSEPSQLECEFQRLPSYRNWRPQNTGNHQDNRDKNRNPKVVPYEYNRVMIKLEEEQQSGENEEDSELSSDEDSDCEDSTKYINASYITGYWGTRAIIAAQGPLKNTVSDFWHMIYQKKVKAIVMLSAPSEENKEANSFPYWEEKKQMHDDLDVELANEKSCGSYTERTFEIRHSKRKDTRTVCQFHFREWEEELPKNTKELLEIIEKIRKKYPDKRLEELSKYDKSVSLLVHCSDGSQQTGTFCALWNLLESAHVEEFIDVFQTVKNLRRQRTGMVSSFEHYQFLYDTIASTMPSPNGQVKKFSHQEDKLEFQNELEENAIEVKEPEKIPGCGADDARVNPNEENTSNGPAAVSLTEVTLRIDE</sequence>
<feature type="region of interest" description="Disordered" evidence="16">
    <location>
        <begin position="630"/>
        <end position="673"/>
    </location>
</feature>
<keyword evidence="5" id="KW-0812">Transmembrane</keyword>
<dbReference type="FunFam" id="3.90.190.10:FF:000042">
    <property type="entry name" value="receptor-type tyrosine-protein phosphatase C isoform X1"/>
    <property type="match status" value="1"/>
</dbReference>
<feature type="domain" description="Tyrosine-protein phosphatase" evidence="17">
    <location>
        <begin position="316"/>
        <end position="601"/>
    </location>
</feature>
<feature type="region of interest" description="Disordered" evidence="16">
    <location>
        <begin position="362"/>
        <end position="386"/>
    </location>
</feature>
<dbReference type="PROSITE" id="PS00383">
    <property type="entry name" value="TYR_PHOSPHATASE_1"/>
    <property type="match status" value="1"/>
</dbReference>
<proteinExistence type="inferred from homology"/>
<organism evidence="19 20">
    <name type="scientific">Hymenochirus boettgeri</name>
    <name type="common">Congo dwarf clawed frog</name>
    <dbReference type="NCBI Taxonomy" id="247094"/>
    <lineage>
        <taxon>Eukaryota</taxon>
        <taxon>Metazoa</taxon>
        <taxon>Chordata</taxon>
        <taxon>Craniata</taxon>
        <taxon>Vertebrata</taxon>
        <taxon>Euteleostomi</taxon>
        <taxon>Amphibia</taxon>
        <taxon>Batrachia</taxon>
        <taxon>Anura</taxon>
        <taxon>Pipoidea</taxon>
        <taxon>Pipidae</taxon>
        <taxon>Pipinae</taxon>
        <taxon>Hymenochirus</taxon>
    </lineage>
</organism>
<reference evidence="19" key="1">
    <citation type="thesis" date="2020" institute="ProQuest LLC" country="789 East Eisenhower Parkway, Ann Arbor, MI, USA">
        <title>Comparative Genomics and Chromosome Evolution.</title>
        <authorList>
            <person name="Mudd A.B."/>
        </authorList>
    </citation>
    <scope>NUCLEOTIDE SEQUENCE</scope>
    <source>
        <strain evidence="19">Female2</strain>
        <tissue evidence="19">Blood</tissue>
    </source>
</reference>
<name>A0A8T2IY44_9PIPI</name>
<dbReference type="Pfam" id="PF00102">
    <property type="entry name" value="Y_phosphatase"/>
    <property type="match status" value="2"/>
</dbReference>
<dbReference type="InterPro" id="IPR050348">
    <property type="entry name" value="Protein-Tyr_Phosphatase"/>
</dbReference>
<dbReference type="InterPro" id="IPR003595">
    <property type="entry name" value="Tyr_Pase_cat"/>
</dbReference>
<evidence type="ECO:0000256" key="9">
    <source>
        <dbReference type="ARBA" id="ARBA00022912"/>
    </source>
</evidence>
<dbReference type="Proteomes" id="UP000812440">
    <property type="component" value="Chromosome 4"/>
</dbReference>
<gene>
    <name evidence="19" type="ORF">GDO86_007616</name>
</gene>
<evidence type="ECO:0000256" key="11">
    <source>
        <dbReference type="ARBA" id="ARBA00023136"/>
    </source>
</evidence>
<dbReference type="PANTHER" id="PTHR19134:SF539">
    <property type="entry name" value="RECEPTOR-TYPE TYROSINE-PROTEIN PHOSPHATASE C"/>
    <property type="match status" value="1"/>
</dbReference>
<comment type="subcellular location">
    <subcellularLocation>
        <location evidence="1">Cell membrane</location>
        <topology evidence="1">Single-pass type I membrane protein</topology>
    </subcellularLocation>
</comment>
<keyword evidence="9" id="KW-0904">Protein phosphatase</keyword>
<dbReference type="SMART" id="SM00404">
    <property type="entry name" value="PTPc_motif"/>
    <property type="match status" value="2"/>
</dbReference>
<keyword evidence="7" id="KW-0677">Repeat</keyword>
<dbReference type="OrthoDB" id="5794147at2759"/>
<evidence type="ECO:0000313" key="20">
    <source>
        <dbReference type="Proteomes" id="UP000812440"/>
    </source>
</evidence>
<evidence type="ECO:0000256" key="8">
    <source>
        <dbReference type="ARBA" id="ARBA00022801"/>
    </source>
</evidence>
<keyword evidence="20" id="KW-1185">Reference proteome</keyword>
<evidence type="ECO:0000256" key="13">
    <source>
        <dbReference type="ARBA" id="ARBA00061377"/>
    </source>
</evidence>
<evidence type="ECO:0000259" key="17">
    <source>
        <dbReference type="PROSITE" id="PS50055"/>
    </source>
</evidence>
<feature type="domain" description="Tyrosine-protein phosphatase" evidence="17">
    <location>
        <begin position="26"/>
        <end position="284"/>
    </location>
</feature>
<evidence type="ECO:0000256" key="3">
    <source>
        <dbReference type="ARBA" id="ARBA00022475"/>
    </source>
</evidence>
<evidence type="ECO:0000256" key="6">
    <source>
        <dbReference type="ARBA" id="ARBA00022729"/>
    </source>
</evidence>
<dbReference type="InterPro" id="IPR016130">
    <property type="entry name" value="Tyr_Pase_AS"/>
</dbReference>
<dbReference type="InterPro" id="IPR000387">
    <property type="entry name" value="Tyr_Pase_dom"/>
</dbReference>
<protein>
    <recommendedName>
        <fullName evidence="14">Receptor-type tyrosine-protein phosphatase C</fullName>
        <ecNumber evidence="2">3.1.3.48</ecNumber>
    </recommendedName>
    <alternativeName>
        <fullName evidence="15">Leukocyte common antigen</fullName>
    </alternativeName>
</protein>
<keyword evidence="8" id="KW-0378">Hydrolase</keyword>
<evidence type="ECO:0000256" key="1">
    <source>
        <dbReference type="ARBA" id="ARBA00004251"/>
    </source>
</evidence>
<evidence type="ECO:0000259" key="18">
    <source>
        <dbReference type="PROSITE" id="PS50056"/>
    </source>
</evidence>
<evidence type="ECO:0000256" key="15">
    <source>
        <dbReference type="ARBA" id="ARBA00078812"/>
    </source>
</evidence>
<evidence type="ECO:0000256" key="10">
    <source>
        <dbReference type="ARBA" id="ARBA00022989"/>
    </source>
</evidence>
<dbReference type="SUPFAM" id="SSF52799">
    <property type="entry name" value="(Phosphotyrosine protein) phosphatases II"/>
    <property type="match status" value="2"/>
</dbReference>
<feature type="domain" description="Tyrosine specific protein phosphatases" evidence="18">
    <location>
        <begin position="508"/>
        <end position="592"/>
    </location>
</feature>
<evidence type="ECO:0000256" key="5">
    <source>
        <dbReference type="ARBA" id="ARBA00022692"/>
    </source>
</evidence>
<keyword evidence="6" id="KW-0732">Signal</keyword>
<dbReference type="Gene3D" id="3.90.190.10">
    <property type="entry name" value="Protein tyrosine phosphatase superfamily"/>
    <property type="match status" value="2"/>
</dbReference>
<keyword evidence="10" id="KW-1133">Transmembrane helix</keyword>
<keyword evidence="3" id="KW-1003">Cell membrane</keyword>
<evidence type="ECO:0000256" key="12">
    <source>
        <dbReference type="ARBA" id="ARBA00023180"/>
    </source>
</evidence>
<evidence type="ECO:0000256" key="4">
    <source>
        <dbReference type="ARBA" id="ARBA00022553"/>
    </source>
</evidence>
<keyword evidence="12" id="KW-0325">Glycoprotein</keyword>
<dbReference type="FunFam" id="3.90.190.10:FF:000033">
    <property type="entry name" value="receptor-type tyrosine-protein phosphatase C isoform X1"/>
    <property type="match status" value="1"/>
</dbReference>
<keyword evidence="4" id="KW-0597">Phosphoprotein</keyword>
<dbReference type="InterPro" id="IPR000242">
    <property type="entry name" value="PTP_cat"/>
</dbReference>
<evidence type="ECO:0000256" key="14">
    <source>
        <dbReference type="ARBA" id="ARBA00073601"/>
    </source>
</evidence>
<evidence type="ECO:0000256" key="7">
    <source>
        <dbReference type="ARBA" id="ARBA00022737"/>
    </source>
</evidence>
<accession>A0A8T2IY44</accession>
<evidence type="ECO:0000256" key="16">
    <source>
        <dbReference type="SAM" id="MobiDB-lite"/>
    </source>
</evidence>
<feature type="compositionally biased region" description="Acidic residues" evidence="16">
    <location>
        <begin position="364"/>
        <end position="385"/>
    </location>
</feature>
<dbReference type="EMBL" id="JAACNH010000007">
    <property type="protein sequence ID" value="KAG8436573.1"/>
    <property type="molecule type" value="Genomic_DNA"/>
</dbReference>
<dbReference type="PRINTS" id="PR00700">
    <property type="entry name" value="PRTYPHPHTASE"/>
</dbReference>
<dbReference type="GO" id="GO:0005886">
    <property type="term" value="C:plasma membrane"/>
    <property type="evidence" value="ECO:0007669"/>
    <property type="project" value="UniProtKB-SubCell"/>
</dbReference>
<evidence type="ECO:0000313" key="19">
    <source>
        <dbReference type="EMBL" id="KAG8436573.1"/>
    </source>
</evidence>